<comment type="caution">
    <text evidence="1">The sequence shown here is derived from an EMBL/GenBank/DDBJ whole genome shotgun (WGS) entry which is preliminary data.</text>
</comment>
<protein>
    <submittedName>
        <fullName evidence="1">Uncharacterized protein</fullName>
    </submittedName>
</protein>
<reference evidence="1" key="1">
    <citation type="journal article" date="2015" name="Nature">
        <title>Complex archaea that bridge the gap between prokaryotes and eukaryotes.</title>
        <authorList>
            <person name="Spang A."/>
            <person name="Saw J.H."/>
            <person name="Jorgensen S.L."/>
            <person name="Zaremba-Niedzwiedzka K."/>
            <person name="Martijn J."/>
            <person name="Lind A.E."/>
            <person name="van Eijk R."/>
            <person name="Schleper C."/>
            <person name="Guy L."/>
            <person name="Ettema T.J."/>
        </authorList>
    </citation>
    <scope>NUCLEOTIDE SEQUENCE</scope>
</reference>
<gene>
    <name evidence="1" type="ORF">LCGC14_2347360</name>
</gene>
<dbReference type="AlphaFoldDB" id="A0A0F9CA66"/>
<name>A0A0F9CA66_9ZZZZ</name>
<sequence length="60" mass="6684">MLTDEQIEAIAEGQTSVNYEGNGTWIVKQQMKHAIKQALKLESGEEITLPKGEKMTPQPN</sequence>
<feature type="non-terminal residue" evidence="1">
    <location>
        <position position="60"/>
    </location>
</feature>
<accession>A0A0F9CA66</accession>
<proteinExistence type="predicted"/>
<dbReference type="EMBL" id="LAZR01034098">
    <property type="protein sequence ID" value="KKL46263.1"/>
    <property type="molecule type" value="Genomic_DNA"/>
</dbReference>
<evidence type="ECO:0000313" key="1">
    <source>
        <dbReference type="EMBL" id="KKL46263.1"/>
    </source>
</evidence>
<organism evidence="1">
    <name type="scientific">marine sediment metagenome</name>
    <dbReference type="NCBI Taxonomy" id="412755"/>
    <lineage>
        <taxon>unclassified sequences</taxon>
        <taxon>metagenomes</taxon>
        <taxon>ecological metagenomes</taxon>
    </lineage>
</organism>